<evidence type="ECO:0000313" key="6">
    <source>
        <dbReference type="Proteomes" id="UP000260828"/>
    </source>
</evidence>
<dbReference type="InterPro" id="IPR009015">
    <property type="entry name" value="Fucose_isomerase_N/cen_sf"/>
</dbReference>
<dbReference type="PANTHER" id="PTHR36120:SF1">
    <property type="entry name" value="L-FUCOSE ISOMERASE C-TERMINAL DOMAIN-CONTAINING PROTEIN"/>
    <property type="match status" value="1"/>
</dbReference>
<dbReference type="GeneID" id="72464084"/>
<evidence type="ECO:0000313" key="5">
    <source>
        <dbReference type="Proteomes" id="UP000095765"/>
    </source>
</evidence>
<proteinExistence type="predicted"/>
<keyword evidence="2" id="KW-0119">Carbohydrate metabolism</keyword>
<name>A0A174RPK1_9FIRM</name>
<dbReference type="EMBL" id="CZBE01000015">
    <property type="protein sequence ID" value="CUP87464.1"/>
    <property type="molecule type" value="Genomic_DNA"/>
</dbReference>
<sequence>MSKFNKNEKPKLGILPIAKTNQYQGNIRKYIETAKEVYGADPAIECVIPDEPLFELDGIMRACTQMERAGCDLYLFVIGSWMYTSLVTTAVNALGGKPCVMYGLCDEVANGSLGVSVQLRYVMEEMKLPFVYLYGRIDDAARAADIKKALRAAWAKNDLSGRNIALIGGKCMMMYQTQVNEFCWKRVFGIDFPQYDHVEVFKELEHIDEAEAQRLAQQFIDRCERVNWELPNGERINGDAILSQMRLYLAYKRFQQLYDVDMFATKCMPELVNKCYGYSYGACLATALLNEEESTIAACEGDIPAGISMYILKKLAAAPVMFADISRLNEQSGVINFFNCGSGPVSMADGRGYRLWPIPPLVPDEAVAKPYLNGDSGGACIEFEFEGGRTVTLLRLGGNDETLRFHAAVAKTALRVNNDGEDPNNSFAGGTRWPGCGIRLQNPDSFLRNATGHHYAIVYGDFAKELEFMCGFYGVRLVMDR</sequence>
<reference evidence="3 5" key="1">
    <citation type="submission" date="2015-09" db="EMBL/GenBank/DDBJ databases">
        <authorList>
            <consortium name="Pathogen Informatics"/>
        </authorList>
    </citation>
    <scope>NUCLEOTIDE SEQUENCE [LARGE SCALE GENOMIC DNA]</scope>
    <source>
        <strain evidence="3 5">2789STDY5834939</strain>
    </source>
</reference>
<evidence type="ECO:0000256" key="2">
    <source>
        <dbReference type="ARBA" id="ARBA00023277"/>
    </source>
</evidence>
<protein>
    <submittedName>
        <fullName evidence="3">L-fucose isomerase and related proteins</fullName>
    </submittedName>
</protein>
<dbReference type="OrthoDB" id="1857954at2"/>
<dbReference type="RefSeq" id="WP_024729570.1">
    <property type="nucleotide sequence ID" value="NZ_CABIWA010000005.1"/>
</dbReference>
<evidence type="ECO:0000256" key="1">
    <source>
        <dbReference type="ARBA" id="ARBA00023235"/>
    </source>
</evidence>
<gene>
    <name evidence="4" type="ORF">DXC40_07030</name>
    <name evidence="3" type="ORF">ERS852551_02229</name>
</gene>
<dbReference type="GO" id="GO:0016861">
    <property type="term" value="F:intramolecular oxidoreductase activity, interconverting aldoses and ketoses"/>
    <property type="evidence" value="ECO:0007669"/>
    <property type="project" value="InterPro"/>
</dbReference>
<dbReference type="EMBL" id="QVME01000002">
    <property type="protein sequence ID" value="RGE69032.1"/>
    <property type="molecule type" value="Genomic_DNA"/>
</dbReference>
<reference evidence="4 6" key="2">
    <citation type="submission" date="2018-08" db="EMBL/GenBank/DDBJ databases">
        <title>A genome reference for cultivated species of the human gut microbiota.</title>
        <authorList>
            <person name="Zou Y."/>
            <person name="Xue W."/>
            <person name="Luo G."/>
        </authorList>
    </citation>
    <scope>NUCLEOTIDE SEQUENCE [LARGE SCALE GENOMIC DNA]</scope>
    <source>
        <strain evidence="4 6">TF05-12AC</strain>
    </source>
</reference>
<evidence type="ECO:0000313" key="3">
    <source>
        <dbReference type="EMBL" id="CUP87464.1"/>
    </source>
</evidence>
<evidence type="ECO:0000313" key="4">
    <source>
        <dbReference type="EMBL" id="RGE69032.1"/>
    </source>
</evidence>
<dbReference type="Proteomes" id="UP000095765">
    <property type="component" value="Unassembled WGS sequence"/>
</dbReference>
<dbReference type="GO" id="GO:0005737">
    <property type="term" value="C:cytoplasm"/>
    <property type="evidence" value="ECO:0007669"/>
    <property type="project" value="InterPro"/>
</dbReference>
<dbReference type="Proteomes" id="UP000260828">
    <property type="component" value="Unassembled WGS sequence"/>
</dbReference>
<dbReference type="GO" id="GO:0005996">
    <property type="term" value="P:monosaccharide metabolic process"/>
    <property type="evidence" value="ECO:0007669"/>
    <property type="project" value="InterPro"/>
</dbReference>
<keyword evidence="1 3" id="KW-0413">Isomerase</keyword>
<dbReference type="SUPFAM" id="SSF53743">
    <property type="entry name" value="FucI/AraA N-terminal and middle domains"/>
    <property type="match status" value="1"/>
</dbReference>
<dbReference type="AlphaFoldDB" id="A0A174RPK1"/>
<accession>A0A174RPK1</accession>
<dbReference type="PANTHER" id="PTHR36120">
    <property type="entry name" value="FUCOSE ISOMERASE"/>
    <property type="match status" value="1"/>
</dbReference>
<organism evidence="3 5">
    <name type="scientific">Anaerotruncus colihominis</name>
    <dbReference type="NCBI Taxonomy" id="169435"/>
    <lineage>
        <taxon>Bacteria</taxon>
        <taxon>Bacillati</taxon>
        <taxon>Bacillota</taxon>
        <taxon>Clostridia</taxon>
        <taxon>Eubacteriales</taxon>
        <taxon>Oscillospiraceae</taxon>
        <taxon>Anaerotruncus</taxon>
    </lineage>
</organism>